<gene>
    <name evidence="4" type="ORF">GKO32_00905</name>
</gene>
<dbReference type="SUPFAM" id="SSF51182">
    <property type="entry name" value="RmlC-like cupins"/>
    <property type="match status" value="1"/>
</dbReference>
<protein>
    <submittedName>
        <fullName evidence="4">Cupin domain-containing protein</fullName>
    </submittedName>
</protein>
<proteinExistence type="predicted"/>
<dbReference type="InterPro" id="IPR011051">
    <property type="entry name" value="RmlC_Cupin_sf"/>
</dbReference>
<dbReference type="PANTHER" id="PTHR41517">
    <property type="entry name" value="1,2-DIOXYGENASE PROTEIN-RELATED"/>
    <property type="match status" value="1"/>
</dbReference>
<dbReference type="Gene3D" id="2.60.120.10">
    <property type="entry name" value="Jelly Rolls"/>
    <property type="match status" value="1"/>
</dbReference>
<dbReference type="AlphaFoldDB" id="A0A6N7YI18"/>
<evidence type="ECO:0000313" key="4">
    <source>
        <dbReference type="EMBL" id="MTD52547.1"/>
    </source>
</evidence>
<accession>A0A6N7YI18</accession>
<dbReference type="PANTHER" id="PTHR41517:SF1">
    <property type="entry name" value="CUPIN"/>
    <property type="match status" value="1"/>
</dbReference>
<keyword evidence="2" id="KW-0560">Oxidoreductase</keyword>
<evidence type="ECO:0000313" key="5">
    <source>
        <dbReference type="Proteomes" id="UP000440096"/>
    </source>
</evidence>
<organism evidence="4 5">
    <name type="scientific">Amycolatopsis pithecellobii</name>
    <dbReference type="NCBI Taxonomy" id="664692"/>
    <lineage>
        <taxon>Bacteria</taxon>
        <taxon>Bacillati</taxon>
        <taxon>Actinomycetota</taxon>
        <taxon>Actinomycetes</taxon>
        <taxon>Pseudonocardiales</taxon>
        <taxon>Pseudonocardiaceae</taxon>
        <taxon>Amycolatopsis</taxon>
    </lineage>
</organism>
<reference evidence="4 5" key="1">
    <citation type="submission" date="2019-11" db="EMBL/GenBank/DDBJ databases">
        <title>Draft genome of Amycolatopsis RM579.</title>
        <authorList>
            <person name="Duangmal K."/>
            <person name="Mingma R."/>
        </authorList>
    </citation>
    <scope>NUCLEOTIDE SEQUENCE [LARGE SCALE GENOMIC DNA]</scope>
    <source>
        <strain evidence="4 5">RM579</strain>
    </source>
</reference>
<dbReference type="Pfam" id="PF07883">
    <property type="entry name" value="Cupin_2"/>
    <property type="match status" value="1"/>
</dbReference>
<keyword evidence="5" id="KW-1185">Reference proteome</keyword>
<comment type="caution">
    <text evidence="4">The sequence shown here is derived from an EMBL/GenBank/DDBJ whole genome shotgun (WGS) entry which is preliminary data.</text>
</comment>
<dbReference type="GO" id="GO:0051213">
    <property type="term" value="F:dioxygenase activity"/>
    <property type="evidence" value="ECO:0007669"/>
    <property type="project" value="UniProtKB-KW"/>
</dbReference>
<dbReference type="CDD" id="cd06992">
    <property type="entry name" value="cupin_GDO-like_C"/>
    <property type="match status" value="1"/>
</dbReference>
<dbReference type="InterPro" id="IPR014710">
    <property type="entry name" value="RmlC-like_jellyroll"/>
</dbReference>
<evidence type="ECO:0000256" key="2">
    <source>
        <dbReference type="ARBA" id="ARBA00023002"/>
    </source>
</evidence>
<dbReference type="EMBL" id="WMBA01000001">
    <property type="protein sequence ID" value="MTD52547.1"/>
    <property type="molecule type" value="Genomic_DNA"/>
</dbReference>
<dbReference type="Proteomes" id="UP000440096">
    <property type="component" value="Unassembled WGS sequence"/>
</dbReference>
<dbReference type="RefSeq" id="WP_154754798.1">
    <property type="nucleotide sequence ID" value="NZ_WMBA01000001.1"/>
</dbReference>
<dbReference type="InterPro" id="IPR047183">
    <property type="entry name" value="GDO-like"/>
</dbReference>
<name>A0A6N7YI18_9PSEU</name>
<keyword evidence="1" id="KW-0223">Dioxygenase</keyword>
<feature type="domain" description="Cupin type-2" evidence="3">
    <location>
        <begin position="118"/>
        <end position="182"/>
    </location>
</feature>
<sequence length="380" mass="41122">MANHREIPAQVRFPTATELDAEVPGQVITEIADLYTDLDALNLQPLWTQNARLLSKVPRPSALPWLWRHGDLRRMAERSKDLITISRGGDRRVLALANPGLGGKPFATPTLWAAIQYLGGGESAPGHRHSPAAIRFVLEGSGTITTVDGDACEMRSGDLILTPPWQFHDHANESGSPMIWFDGLDLPIVSHLDAIFFELFPGADMQPVRGRNISEGIYGGRATVPRVEGSATGPSSPLLVYRYEDTGKSLAALLAHSAGPMVSLEYINPVTGAGVLPTIGCYAHRIAARRPTVPRREVGSSVFVVYRGSGKSIIDGVEFAWGEGDVFVVPSWACVEHHANVESDLFSITDQPVIKALGLYREDFEAAQKVVGVFEGGNDV</sequence>
<evidence type="ECO:0000256" key="1">
    <source>
        <dbReference type="ARBA" id="ARBA00022964"/>
    </source>
</evidence>
<dbReference type="InterPro" id="IPR013096">
    <property type="entry name" value="Cupin_2"/>
</dbReference>
<dbReference type="OrthoDB" id="285029at2"/>
<dbReference type="CDD" id="cd02216">
    <property type="entry name" value="cupin_GDO-like_N"/>
    <property type="match status" value="1"/>
</dbReference>
<evidence type="ECO:0000259" key="3">
    <source>
        <dbReference type="Pfam" id="PF07883"/>
    </source>
</evidence>